<protein>
    <submittedName>
        <fullName evidence="4">Uncharacterized protein</fullName>
    </submittedName>
</protein>
<reference evidence="4" key="1">
    <citation type="submission" date="2021-02" db="EMBL/GenBank/DDBJ databases">
        <authorList>
            <person name="Nieuwenhuis M."/>
            <person name="Van De Peppel L.J.J."/>
        </authorList>
    </citation>
    <scope>NUCLEOTIDE SEQUENCE</scope>
    <source>
        <strain evidence="4">D49</strain>
    </source>
</reference>
<proteinExistence type="predicted"/>
<evidence type="ECO:0000256" key="3">
    <source>
        <dbReference type="ARBA" id="ARBA00023277"/>
    </source>
</evidence>
<dbReference type="GO" id="GO:0016740">
    <property type="term" value="F:transferase activity"/>
    <property type="evidence" value="ECO:0007669"/>
    <property type="project" value="UniProtKB-KW"/>
</dbReference>
<gene>
    <name evidence="4" type="ORF">H0H81_004273</name>
</gene>
<dbReference type="AlphaFoldDB" id="A0A9P7FYQ7"/>
<dbReference type="OrthoDB" id="423313at2759"/>
<dbReference type="InterPro" id="IPR019378">
    <property type="entry name" value="GDP-Fuc_O-FucTrfase"/>
</dbReference>
<evidence type="ECO:0000256" key="2">
    <source>
        <dbReference type="ARBA" id="ARBA00023253"/>
    </source>
</evidence>
<evidence type="ECO:0000313" key="4">
    <source>
        <dbReference type="EMBL" id="KAG5637522.1"/>
    </source>
</evidence>
<dbReference type="Gene3D" id="3.40.50.11350">
    <property type="match status" value="1"/>
</dbReference>
<sequence>MQASRTTRSAGPLPFGEIFNLTELRNTLRKPVLEWSEVKILAPRLSLSKPSDLEQVGCWSTRSPREKEPITSQNLLDHLGLDVSYTRVPASTQCNSALVDNGHLALTPLADKIYPWNPDPSKPDEYEFMTASHSGARLAPDHRLSCFDLMYYASLGSRPYEWNTRWSPAWRFVGKYLKFTDSVMDLAKQYVRRALDAQDELPQFISVHARRGDFVHQCYDVPSHCLAPLSAYAHRVKEVQDVLLEKLAVNVTEVLITSDETDPKFWSDVKDIGWKRIDHEAERTLDQHGEWYLPIIDMVALSLGLGFVGSEDSTVSIVSAHRVVDWNHGATRVVGWGGRH</sequence>
<evidence type="ECO:0000313" key="5">
    <source>
        <dbReference type="Proteomes" id="UP000717328"/>
    </source>
</evidence>
<organism evidence="4 5">
    <name type="scientific">Sphagnurus paluster</name>
    <dbReference type="NCBI Taxonomy" id="117069"/>
    <lineage>
        <taxon>Eukaryota</taxon>
        <taxon>Fungi</taxon>
        <taxon>Dikarya</taxon>
        <taxon>Basidiomycota</taxon>
        <taxon>Agaricomycotina</taxon>
        <taxon>Agaricomycetes</taxon>
        <taxon>Agaricomycetidae</taxon>
        <taxon>Agaricales</taxon>
        <taxon>Tricholomatineae</taxon>
        <taxon>Lyophyllaceae</taxon>
        <taxon>Sphagnurus</taxon>
    </lineage>
</organism>
<comment type="caution">
    <text evidence="4">The sequence shown here is derived from an EMBL/GenBank/DDBJ whole genome shotgun (WGS) entry which is preliminary data.</text>
</comment>
<accession>A0A9P7FYQ7</accession>
<name>A0A9P7FYQ7_9AGAR</name>
<keyword evidence="3" id="KW-0119">Carbohydrate metabolism</keyword>
<keyword evidence="2" id="KW-0294">Fucose metabolism</keyword>
<dbReference type="Proteomes" id="UP000717328">
    <property type="component" value="Unassembled WGS sequence"/>
</dbReference>
<reference evidence="4" key="2">
    <citation type="submission" date="2021-10" db="EMBL/GenBank/DDBJ databases">
        <title>Phylogenomics reveals ancestral predisposition of the termite-cultivated fungus Termitomyces towards a domesticated lifestyle.</title>
        <authorList>
            <person name="Auxier B."/>
            <person name="Grum-Grzhimaylo A."/>
            <person name="Cardenas M.E."/>
            <person name="Lodge J.D."/>
            <person name="Laessoe T."/>
            <person name="Pedersen O."/>
            <person name="Smith M.E."/>
            <person name="Kuyper T.W."/>
            <person name="Franco-Molano E.A."/>
            <person name="Baroni T.J."/>
            <person name="Aanen D.K."/>
        </authorList>
    </citation>
    <scope>NUCLEOTIDE SEQUENCE</scope>
    <source>
        <strain evidence="4">D49</strain>
    </source>
</reference>
<dbReference type="EMBL" id="JABCKI010005823">
    <property type="protein sequence ID" value="KAG5637522.1"/>
    <property type="molecule type" value="Genomic_DNA"/>
</dbReference>
<dbReference type="GO" id="GO:0006004">
    <property type="term" value="P:fucose metabolic process"/>
    <property type="evidence" value="ECO:0007669"/>
    <property type="project" value="UniProtKB-KW"/>
</dbReference>
<dbReference type="CDD" id="cd11296">
    <property type="entry name" value="O-FucT_like"/>
    <property type="match status" value="1"/>
</dbReference>
<evidence type="ECO:0000256" key="1">
    <source>
        <dbReference type="ARBA" id="ARBA00022679"/>
    </source>
</evidence>
<keyword evidence="1" id="KW-0808">Transferase</keyword>
<keyword evidence="5" id="KW-1185">Reference proteome</keyword>
<dbReference type="Pfam" id="PF10250">
    <property type="entry name" value="O-FucT"/>
    <property type="match status" value="1"/>
</dbReference>